<feature type="transmembrane region" description="Helical" evidence="2">
    <location>
        <begin position="165"/>
        <end position="185"/>
    </location>
</feature>
<feature type="transmembrane region" description="Helical" evidence="2">
    <location>
        <begin position="297"/>
        <end position="316"/>
    </location>
</feature>
<dbReference type="EMBL" id="CP044427">
    <property type="protein sequence ID" value="QFG67567.1"/>
    <property type="molecule type" value="Genomic_DNA"/>
</dbReference>
<dbReference type="InterPro" id="IPR036259">
    <property type="entry name" value="MFS_trans_sf"/>
</dbReference>
<proteinExistence type="predicted"/>
<feature type="transmembrane region" description="Helical" evidence="2">
    <location>
        <begin position="102"/>
        <end position="123"/>
    </location>
</feature>
<dbReference type="Proteomes" id="UP000326546">
    <property type="component" value="Chromosome"/>
</dbReference>
<dbReference type="Gene3D" id="1.20.1250.20">
    <property type="entry name" value="MFS general substrate transporter like domains"/>
    <property type="match status" value="1"/>
</dbReference>
<reference evidence="3 4" key="1">
    <citation type="submission" date="2019-09" db="EMBL/GenBank/DDBJ databases">
        <title>Serinicoccus pratensis sp. nov., isolated from meadow soil.</title>
        <authorList>
            <person name="Zhang W."/>
        </authorList>
    </citation>
    <scope>NUCLEOTIDE SEQUENCE [LARGE SCALE GENOMIC DNA]</scope>
    <source>
        <strain evidence="3 4">W204</strain>
    </source>
</reference>
<name>A0A5J6V1S4_9MICO</name>
<gene>
    <name evidence="3" type="ORF">FY030_01440</name>
</gene>
<feature type="compositionally biased region" description="Gly residues" evidence="1">
    <location>
        <begin position="355"/>
        <end position="367"/>
    </location>
</feature>
<evidence type="ECO:0000256" key="1">
    <source>
        <dbReference type="SAM" id="MobiDB-lite"/>
    </source>
</evidence>
<organism evidence="3 4">
    <name type="scientific">Ornithinimicrobium pratense</name>
    <dbReference type="NCBI Taxonomy" id="2593973"/>
    <lineage>
        <taxon>Bacteria</taxon>
        <taxon>Bacillati</taxon>
        <taxon>Actinomycetota</taxon>
        <taxon>Actinomycetes</taxon>
        <taxon>Micrococcales</taxon>
        <taxon>Ornithinimicrobiaceae</taxon>
        <taxon>Ornithinimicrobium</taxon>
    </lineage>
</organism>
<keyword evidence="4" id="KW-1185">Reference proteome</keyword>
<feature type="transmembrane region" description="Helical" evidence="2">
    <location>
        <begin position="135"/>
        <end position="153"/>
    </location>
</feature>
<dbReference type="AlphaFoldDB" id="A0A5J6V1S4"/>
<sequence>MSRERHEGPLTGVLQAYRDARGVAQDQAWAEQVVGTLVLDEVSPGLIRRELQDALNLVRESGEGPEVLYGPAREWARERVVDRAEQGLPTVDSTPDSTWRDVLVVGSVVASLISLMILVVWLVRDGFSTDYTWGLLLLPLVAGTGVMGALTTWERVLTRRPAWMAAAAGLGVAALTVALLAWLLLGTRDDVLATGSTFSLGLLAIGYALLAGALERLLPERGHRRRPPLDDEAWARELAGTLRLRMNLPETKVREIVREARSHAAQSGQDLAQEFGTPATYASRFARDRATRARRAAWLQTALVPLAALVAFGGLLEEPTPSGISGYGLMMVAVTLTLAVQGWRRVRRATDDPQGPGGSGTPVGTGR</sequence>
<protein>
    <submittedName>
        <fullName evidence="3">Uncharacterized protein</fullName>
    </submittedName>
</protein>
<dbReference type="RefSeq" id="WP_158059965.1">
    <property type="nucleotide sequence ID" value="NZ_CP044427.1"/>
</dbReference>
<evidence type="ECO:0000313" key="4">
    <source>
        <dbReference type="Proteomes" id="UP000326546"/>
    </source>
</evidence>
<accession>A0A5J6V1S4</accession>
<evidence type="ECO:0000256" key="2">
    <source>
        <dbReference type="SAM" id="Phobius"/>
    </source>
</evidence>
<feature type="transmembrane region" description="Helical" evidence="2">
    <location>
        <begin position="322"/>
        <end position="340"/>
    </location>
</feature>
<keyword evidence="2" id="KW-0472">Membrane</keyword>
<dbReference type="KEGG" id="serw:FY030_01440"/>
<dbReference type="OrthoDB" id="4966953at2"/>
<feature type="region of interest" description="Disordered" evidence="1">
    <location>
        <begin position="347"/>
        <end position="367"/>
    </location>
</feature>
<keyword evidence="2" id="KW-0812">Transmembrane</keyword>
<keyword evidence="2" id="KW-1133">Transmembrane helix</keyword>
<feature type="transmembrane region" description="Helical" evidence="2">
    <location>
        <begin position="197"/>
        <end position="218"/>
    </location>
</feature>
<evidence type="ECO:0000313" key="3">
    <source>
        <dbReference type="EMBL" id="QFG67567.1"/>
    </source>
</evidence>